<accession>A0ACA9NLA4</accession>
<feature type="non-terminal residue" evidence="1">
    <location>
        <position position="1"/>
    </location>
</feature>
<reference evidence="1" key="1">
    <citation type="submission" date="2021-06" db="EMBL/GenBank/DDBJ databases">
        <authorList>
            <person name="Kallberg Y."/>
            <person name="Tangrot J."/>
            <person name="Rosling A."/>
        </authorList>
    </citation>
    <scope>NUCLEOTIDE SEQUENCE</scope>
    <source>
        <strain evidence="1">AU212A</strain>
    </source>
</reference>
<organism evidence="1 2">
    <name type="scientific">Scutellospora calospora</name>
    <dbReference type="NCBI Taxonomy" id="85575"/>
    <lineage>
        <taxon>Eukaryota</taxon>
        <taxon>Fungi</taxon>
        <taxon>Fungi incertae sedis</taxon>
        <taxon>Mucoromycota</taxon>
        <taxon>Glomeromycotina</taxon>
        <taxon>Glomeromycetes</taxon>
        <taxon>Diversisporales</taxon>
        <taxon>Gigasporaceae</taxon>
        <taxon>Scutellospora</taxon>
    </lineage>
</organism>
<evidence type="ECO:0000313" key="1">
    <source>
        <dbReference type="EMBL" id="CAG8664665.1"/>
    </source>
</evidence>
<name>A0ACA9NLA4_9GLOM</name>
<dbReference type="Proteomes" id="UP000789860">
    <property type="component" value="Unassembled WGS sequence"/>
</dbReference>
<gene>
    <name evidence="1" type="ORF">SCALOS_LOCUS9159</name>
</gene>
<proteinExistence type="predicted"/>
<feature type="non-terminal residue" evidence="1">
    <location>
        <position position="362"/>
    </location>
</feature>
<dbReference type="EMBL" id="CAJVPM010027058">
    <property type="protein sequence ID" value="CAG8664665.1"/>
    <property type="molecule type" value="Genomic_DNA"/>
</dbReference>
<keyword evidence="2" id="KW-1185">Reference proteome</keyword>
<protein>
    <submittedName>
        <fullName evidence="1">8344_t:CDS:1</fullName>
    </submittedName>
</protein>
<comment type="caution">
    <text evidence="1">The sequence shown here is derived from an EMBL/GenBank/DDBJ whole genome shotgun (WGS) entry which is preliminary data.</text>
</comment>
<sequence>RELSPTPTQQRRSTGSSPMSTMESTITQLLVTTKSLLEALTAWSMGRVSKQQVSDIYVKLAMELNHVVQLFDQAGVDTRIHISNMENIPQELNNMASIPQVLKVCLEDALGEEASPTSLENHLPKIKDIIVTLLQSLKTKQSTYRQTQSSYENNNSQSTSPINGTQPFSLVNQSPSPPLPPNNRDDPVSVLKRDNLERRASRRYSAWGTGKRTNLRQSKKIISAQPPEINIPEMAEMAEVVHEEATIKPPNISVITSPIPSPIEYVPPNNKTDKPSLDKLDVTDDAKDSNNKKLITLYLQLGKDVKKIKYDGDISMTALQMLFVEKFQYNPGMDDFPKIFIKDPQVGILYELEDMSEVKDKS</sequence>
<evidence type="ECO:0000313" key="2">
    <source>
        <dbReference type="Proteomes" id="UP000789860"/>
    </source>
</evidence>